<evidence type="ECO:0000313" key="1">
    <source>
        <dbReference type="EMBL" id="MBT1704282.1"/>
    </source>
</evidence>
<proteinExistence type="predicted"/>
<name>A0ABS5VS87_9BACT</name>
<comment type="caution">
    <text evidence="1">The sequence shown here is derived from an EMBL/GenBank/DDBJ whole genome shotgun (WGS) entry which is preliminary data.</text>
</comment>
<reference evidence="1 2" key="1">
    <citation type="submission" date="2021-05" db="EMBL/GenBank/DDBJ databases">
        <title>A Polyphasic approach of four new species of the genus Ohtaekwangia: Ohtaekwangia histidinii sp. nov., Ohtaekwangia cretensis sp. nov., Ohtaekwangia indiensis sp. nov., Ohtaekwangia reichenbachii sp. nov. from diverse environment.</title>
        <authorList>
            <person name="Octaviana S."/>
        </authorList>
    </citation>
    <scope>NUCLEOTIDE SEQUENCE [LARGE SCALE GENOMIC DNA]</scope>
    <source>
        <strain evidence="1 2">PWU20</strain>
    </source>
</reference>
<dbReference type="Proteomes" id="UP000772618">
    <property type="component" value="Unassembled WGS sequence"/>
</dbReference>
<protein>
    <submittedName>
        <fullName evidence="1">Uncharacterized protein</fullName>
    </submittedName>
</protein>
<evidence type="ECO:0000313" key="2">
    <source>
        <dbReference type="Proteomes" id="UP000772618"/>
    </source>
</evidence>
<gene>
    <name evidence="1" type="ORF">KK060_13390</name>
</gene>
<dbReference type="RefSeq" id="WP_254154242.1">
    <property type="nucleotide sequence ID" value="NZ_JAHESD010000028.1"/>
</dbReference>
<dbReference type="EMBL" id="JAHESD010000028">
    <property type="protein sequence ID" value="MBT1704282.1"/>
    <property type="molecule type" value="Genomic_DNA"/>
</dbReference>
<keyword evidence="2" id="KW-1185">Reference proteome</keyword>
<accession>A0ABS5VS87</accession>
<sequence length="104" mass="11929">MQVEKTNEYYQKLKRFSKANRIAVAFRNANPNHQPMAAIDLDNDGVLLFLKHLETANVKYLLVSDFAVAYHGLFVLPKTLIYGFLKKNRILLVSSKYLLTVVLT</sequence>
<organism evidence="1 2">
    <name type="scientific">Chryseosolibacter indicus</name>
    <dbReference type="NCBI Taxonomy" id="2782351"/>
    <lineage>
        <taxon>Bacteria</taxon>
        <taxon>Pseudomonadati</taxon>
        <taxon>Bacteroidota</taxon>
        <taxon>Cytophagia</taxon>
        <taxon>Cytophagales</taxon>
        <taxon>Chryseotaleaceae</taxon>
        <taxon>Chryseosolibacter</taxon>
    </lineage>
</organism>